<keyword evidence="2" id="KW-1185">Reference proteome</keyword>
<accession>A0AA90U0T2</accession>
<proteinExistence type="predicted"/>
<sequence>MALLQNEGMNNGELSNAIGLAPSTTSWHLNKLLRGQVITKIKNGRESHFILNEPERVAELLICYKESFRDNLRDNFAEMWDLKKGRKKD</sequence>
<dbReference type="CDD" id="cd00090">
    <property type="entry name" value="HTH_ARSR"/>
    <property type="match status" value="1"/>
</dbReference>
<dbReference type="Pfam" id="PF13412">
    <property type="entry name" value="HTH_24"/>
    <property type="match status" value="1"/>
</dbReference>
<protein>
    <submittedName>
        <fullName evidence="1">DNA-binding transcriptional ArsR family regulator</fullName>
    </submittedName>
</protein>
<dbReference type="RefSeq" id="WP_270095399.1">
    <property type="nucleotide sequence ID" value="NZ_JAQFFK010000001.1"/>
</dbReference>
<organism evidence="1 2">
    <name type="scientific">Methanococcoides alaskense</name>
    <dbReference type="NCBI Taxonomy" id="325778"/>
    <lineage>
        <taxon>Archaea</taxon>
        <taxon>Methanobacteriati</taxon>
        <taxon>Methanobacteriota</taxon>
        <taxon>Stenosarchaea group</taxon>
        <taxon>Methanomicrobia</taxon>
        <taxon>Methanosarcinales</taxon>
        <taxon>Methanosarcinaceae</taxon>
        <taxon>Methanococcoides</taxon>
    </lineage>
</organism>
<evidence type="ECO:0000313" key="1">
    <source>
        <dbReference type="EMBL" id="MDR6223786.1"/>
    </source>
</evidence>
<name>A0AA90U0T2_9EURY</name>
<dbReference type="Gene3D" id="1.10.10.10">
    <property type="entry name" value="Winged helix-like DNA-binding domain superfamily/Winged helix DNA-binding domain"/>
    <property type="match status" value="1"/>
</dbReference>
<dbReference type="GO" id="GO:0003677">
    <property type="term" value="F:DNA binding"/>
    <property type="evidence" value="ECO:0007669"/>
    <property type="project" value="UniProtKB-KW"/>
</dbReference>
<dbReference type="SUPFAM" id="SSF46785">
    <property type="entry name" value="Winged helix' DNA-binding domain"/>
    <property type="match status" value="1"/>
</dbReference>
<dbReference type="Proteomes" id="UP001185015">
    <property type="component" value="Unassembled WGS sequence"/>
</dbReference>
<dbReference type="AlphaFoldDB" id="A0AA90U0T2"/>
<keyword evidence="1" id="KW-0238">DNA-binding</keyword>
<dbReference type="EMBL" id="JAVDQI010000011">
    <property type="protein sequence ID" value="MDR6223786.1"/>
    <property type="molecule type" value="Genomic_DNA"/>
</dbReference>
<reference evidence="1 2" key="1">
    <citation type="submission" date="2023-07" db="EMBL/GenBank/DDBJ databases">
        <title>Genomic Encyclopedia of Type Strains, Phase IV (KMG-IV): sequencing the most valuable type-strain genomes for metagenomic binning, comparative biology and taxonomic classification.</title>
        <authorList>
            <person name="Goeker M."/>
        </authorList>
    </citation>
    <scope>NUCLEOTIDE SEQUENCE [LARGE SCALE GENOMIC DNA]</scope>
    <source>
        <strain evidence="1 2">DSM 17273</strain>
    </source>
</reference>
<gene>
    <name evidence="1" type="ORF">J2750_002262</name>
</gene>
<dbReference type="InterPro" id="IPR036388">
    <property type="entry name" value="WH-like_DNA-bd_sf"/>
</dbReference>
<evidence type="ECO:0000313" key="2">
    <source>
        <dbReference type="Proteomes" id="UP001185015"/>
    </source>
</evidence>
<dbReference type="InterPro" id="IPR011991">
    <property type="entry name" value="ArsR-like_HTH"/>
</dbReference>
<dbReference type="InterPro" id="IPR036390">
    <property type="entry name" value="WH_DNA-bd_sf"/>
</dbReference>
<comment type="caution">
    <text evidence="1">The sequence shown here is derived from an EMBL/GenBank/DDBJ whole genome shotgun (WGS) entry which is preliminary data.</text>
</comment>